<sequence>MVPIQIIAHCVAHGIVILFLLTSTTAAWVCYDRAGVESGTHLPCHPEKEKGPCCGPGDICLSTGLCSPGPNVTNHGLTPYYRPGGCTDSAWGSSCFSGCNKYVGNGVKVCDLGEYCCWDDHNQDPGQGCDCTLANIISLGVATIETTIPLSTIPPTRTVISAMTSSSSIQHITSTSPLNAKTSPSNTGSPTGMSSPSSKSSVALGTGLGVGLGIPLILAICALIFLTRKKATQKRAELYGESSVGGSAETQKPIQVHQLYPVELDDGRPPQELPS</sequence>
<gene>
    <name evidence="4" type="ORF">P154DRAFT_536231</name>
</gene>
<keyword evidence="5" id="KW-1185">Reference proteome</keyword>
<evidence type="ECO:0000256" key="2">
    <source>
        <dbReference type="SAM" id="Phobius"/>
    </source>
</evidence>
<name>A0A6A5WAJ1_9PLEO</name>
<feature type="chain" id="PRO_5025406078" description="Mid2 domain-containing protein" evidence="3">
    <location>
        <begin position="28"/>
        <end position="275"/>
    </location>
</feature>
<organism evidence="4 5">
    <name type="scientific">Amniculicola lignicola CBS 123094</name>
    <dbReference type="NCBI Taxonomy" id="1392246"/>
    <lineage>
        <taxon>Eukaryota</taxon>
        <taxon>Fungi</taxon>
        <taxon>Dikarya</taxon>
        <taxon>Ascomycota</taxon>
        <taxon>Pezizomycotina</taxon>
        <taxon>Dothideomycetes</taxon>
        <taxon>Pleosporomycetidae</taxon>
        <taxon>Pleosporales</taxon>
        <taxon>Amniculicolaceae</taxon>
        <taxon>Amniculicola</taxon>
    </lineage>
</organism>
<dbReference type="EMBL" id="ML977602">
    <property type="protein sequence ID" value="KAF1998692.1"/>
    <property type="molecule type" value="Genomic_DNA"/>
</dbReference>
<keyword evidence="2" id="KW-0812">Transmembrane</keyword>
<evidence type="ECO:0000256" key="1">
    <source>
        <dbReference type="SAM" id="MobiDB-lite"/>
    </source>
</evidence>
<evidence type="ECO:0000313" key="4">
    <source>
        <dbReference type="EMBL" id="KAF1998692.1"/>
    </source>
</evidence>
<dbReference type="OrthoDB" id="5215637at2759"/>
<accession>A0A6A5WAJ1</accession>
<proteinExistence type="predicted"/>
<evidence type="ECO:0000313" key="5">
    <source>
        <dbReference type="Proteomes" id="UP000799779"/>
    </source>
</evidence>
<dbReference type="AlphaFoldDB" id="A0A6A5WAJ1"/>
<protein>
    <recommendedName>
        <fullName evidence="6">Mid2 domain-containing protein</fullName>
    </recommendedName>
</protein>
<evidence type="ECO:0000256" key="3">
    <source>
        <dbReference type="SAM" id="SignalP"/>
    </source>
</evidence>
<dbReference type="Proteomes" id="UP000799779">
    <property type="component" value="Unassembled WGS sequence"/>
</dbReference>
<keyword evidence="2" id="KW-0472">Membrane</keyword>
<feature type="transmembrane region" description="Helical" evidence="2">
    <location>
        <begin position="202"/>
        <end position="226"/>
    </location>
</feature>
<evidence type="ECO:0008006" key="6">
    <source>
        <dbReference type="Google" id="ProtNLM"/>
    </source>
</evidence>
<feature type="region of interest" description="Disordered" evidence="1">
    <location>
        <begin position="240"/>
        <end position="275"/>
    </location>
</feature>
<feature type="compositionally biased region" description="Polar residues" evidence="1">
    <location>
        <begin position="244"/>
        <end position="253"/>
    </location>
</feature>
<reference evidence="4" key="1">
    <citation type="journal article" date="2020" name="Stud. Mycol.">
        <title>101 Dothideomycetes genomes: a test case for predicting lifestyles and emergence of pathogens.</title>
        <authorList>
            <person name="Haridas S."/>
            <person name="Albert R."/>
            <person name="Binder M."/>
            <person name="Bloem J."/>
            <person name="Labutti K."/>
            <person name="Salamov A."/>
            <person name="Andreopoulos B."/>
            <person name="Baker S."/>
            <person name="Barry K."/>
            <person name="Bills G."/>
            <person name="Bluhm B."/>
            <person name="Cannon C."/>
            <person name="Castanera R."/>
            <person name="Culley D."/>
            <person name="Daum C."/>
            <person name="Ezra D."/>
            <person name="Gonzalez J."/>
            <person name="Henrissat B."/>
            <person name="Kuo A."/>
            <person name="Liang C."/>
            <person name="Lipzen A."/>
            <person name="Lutzoni F."/>
            <person name="Magnuson J."/>
            <person name="Mondo S."/>
            <person name="Nolan M."/>
            <person name="Ohm R."/>
            <person name="Pangilinan J."/>
            <person name="Park H.-J."/>
            <person name="Ramirez L."/>
            <person name="Alfaro M."/>
            <person name="Sun H."/>
            <person name="Tritt A."/>
            <person name="Yoshinaga Y."/>
            <person name="Zwiers L.-H."/>
            <person name="Turgeon B."/>
            <person name="Goodwin S."/>
            <person name="Spatafora J."/>
            <person name="Crous P."/>
            <person name="Grigoriev I."/>
        </authorList>
    </citation>
    <scope>NUCLEOTIDE SEQUENCE</scope>
    <source>
        <strain evidence="4">CBS 123094</strain>
    </source>
</reference>
<feature type="region of interest" description="Disordered" evidence="1">
    <location>
        <begin position="173"/>
        <end position="200"/>
    </location>
</feature>
<keyword evidence="2" id="KW-1133">Transmembrane helix</keyword>
<feature type="signal peptide" evidence="3">
    <location>
        <begin position="1"/>
        <end position="27"/>
    </location>
</feature>
<keyword evidence="3" id="KW-0732">Signal</keyword>